<sequence length="346" mass="37863">MLPEVSHASARQATVPSALLASARFGGILVRQGAMSSLPVPGALGNRKIHKAVRMTRRDAMSPALKEVEKPVTAEGEGLPRDDLSFLTKGRHTDVEFLVMASARAGTWLVQLRRLRLAPALALGPRSRKTGPRNPAALYLYSQQVTFVNIKQALHTRTAAQKYIEPKLVEACDTFIQKAMQPANVCDVLDYATTHGSPTKFDSVIDRLVEKNAGQVLESSAFVSASRDVVIRILKHPRLCINEYDVIKSVYAWAIAHCAQGTDESYAAALRDIIRPFLPELRFLTLTSVEFVEGPLSWHILTEGEALAVLSNIIKPGSKKLPENICASVVERTASARTCVTATMKR</sequence>
<proteinExistence type="predicted"/>
<dbReference type="EMBL" id="JABSTQ010010900">
    <property type="protein sequence ID" value="KAG0416994.1"/>
    <property type="molecule type" value="Genomic_DNA"/>
</dbReference>
<comment type="caution">
    <text evidence="1">The sequence shown here is derived from an EMBL/GenBank/DDBJ whole genome shotgun (WGS) entry which is preliminary data.</text>
</comment>
<dbReference type="Proteomes" id="UP000805193">
    <property type="component" value="Unassembled WGS sequence"/>
</dbReference>
<gene>
    <name evidence="1" type="ORF">HPB47_005978</name>
</gene>
<protein>
    <submittedName>
        <fullName evidence="1">Uncharacterized protein</fullName>
    </submittedName>
</protein>
<accession>A0AC60PCP4</accession>
<reference evidence="1 2" key="1">
    <citation type="journal article" date="2020" name="Cell">
        <title>Large-Scale Comparative Analyses of Tick Genomes Elucidate Their Genetic Diversity and Vector Capacities.</title>
        <authorList>
            <consortium name="Tick Genome and Microbiome Consortium (TIGMIC)"/>
            <person name="Jia N."/>
            <person name="Wang J."/>
            <person name="Shi W."/>
            <person name="Du L."/>
            <person name="Sun Y."/>
            <person name="Zhan W."/>
            <person name="Jiang J.F."/>
            <person name="Wang Q."/>
            <person name="Zhang B."/>
            <person name="Ji P."/>
            <person name="Bell-Sakyi L."/>
            <person name="Cui X.M."/>
            <person name="Yuan T.T."/>
            <person name="Jiang B.G."/>
            <person name="Yang W.F."/>
            <person name="Lam T.T."/>
            <person name="Chang Q.C."/>
            <person name="Ding S.J."/>
            <person name="Wang X.J."/>
            <person name="Zhu J.G."/>
            <person name="Ruan X.D."/>
            <person name="Zhao L."/>
            <person name="Wei J.T."/>
            <person name="Ye R.Z."/>
            <person name="Que T.C."/>
            <person name="Du C.H."/>
            <person name="Zhou Y.H."/>
            <person name="Cheng J.X."/>
            <person name="Dai P.F."/>
            <person name="Guo W.B."/>
            <person name="Han X.H."/>
            <person name="Huang E.J."/>
            <person name="Li L.F."/>
            <person name="Wei W."/>
            <person name="Gao Y.C."/>
            <person name="Liu J.Z."/>
            <person name="Shao H.Z."/>
            <person name="Wang X."/>
            <person name="Wang C.C."/>
            <person name="Yang T.C."/>
            <person name="Huo Q.B."/>
            <person name="Li W."/>
            <person name="Chen H.Y."/>
            <person name="Chen S.E."/>
            <person name="Zhou L.G."/>
            <person name="Ni X.B."/>
            <person name="Tian J.H."/>
            <person name="Sheng Y."/>
            <person name="Liu T."/>
            <person name="Pan Y.S."/>
            <person name="Xia L.Y."/>
            <person name="Li J."/>
            <person name="Zhao F."/>
            <person name="Cao W.C."/>
        </authorList>
    </citation>
    <scope>NUCLEOTIDE SEQUENCE [LARGE SCALE GENOMIC DNA]</scope>
    <source>
        <strain evidence="1">Iper-2018</strain>
    </source>
</reference>
<name>A0AC60PCP4_IXOPE</name>
<evidence type="ECO:0000313" key="2">
    <source>
        <dbReference type="Proteomes" id="UP000805193"/>
    </source>
</evidence>
<organism evidence="1 2">
    <name type="scientific">Ixodes persulcatus</name>
    <name type="common">Taiga tick</name>
    <dbReference type="NCBI Taxonomy" id="34615"/>
    <lineage>
        <taxon>Eukaryota</taxon>
        <taxon>Metazoa</taxon>
        <taxon>Ecdysozoa</taxon>
        <taxon>Arthropoda</taxon>
        <taxon>Chelicerata</taxon>
        <taxon>Arachnida</taxon>
        <taxon>Acari</taxon>
        <taxon>Parasitiformes</taxon>
        <taxon>Ixodida</taxon>
        <taxon>Ixodoidea</taxon>
        <taxon>Ixodidae</taxon>
        <taxon>Ixodinae</taxon>
        <taxon>Ixodes</taxon>
    </lineage>
</organism>
<evidence type="ECO:0000313" key="1">
    <source>
        <dbReference type="EMBL" id="KAG0416994.1"/>
    </source>
</evidence>
<keyword evidence="2" id="KW-1185">Reference proteome</keyword>